<gene>
    <name evidence="2" type="ORF">CEPIT_LOCUS15225</name>
    <name evidence="3" type="ORF">CEPIT_LOCUS23186</name>
</gene>
<keyword evidence="1" id="KW-0472">Membrane</keyword>
<keyword evidence="1" id="KW-0812">Transmembrane</keyword>
<sequence length="174" mass="19792">MKMEPANWARRCCLGIGAWVVGGIVVASQVWDIWNAFGFFLPKEHIHLLDLIFMGFCITLFAMPISVVIIALKYRAFGRNRFPLTSLLSALVFWSLNNEPNRLEWLRVHCLLAVDLFLQALGFLWFAVKYLHASHHLTIIVVSILSPLALILLCYSIAIITYLHKQSPPIVEAM</sequence>
<evidence type="ECO:0000313" key="4">
    <source>
        <dbReference type="Proteomes" id="UP001152523"/>
    </source>
</evidence>
<keyword evidence="1" id="KW-1133">Transmembrane helix</keyword>
<dbReference type="Proteomes" id="UP001152523">
    <property type="component" value="Unassembled WGS sequence"/>
</dbReference>
<comment type="caution">
    <text evidence="3">The sequence shown here is derived from an EMBL/GenBank/DDBJ whole genome shotgun (WGS) entry which is preliminary data.</text>
</comment>
<evidence type="ECO:0000313" key="3">
    <source>
        <dbReference type="EMBL" id="CAH9120750.1"/>
    </source>
</evidence>
<organism evidence="3 4">
    <name type="scientific">Cuscuta epithymum</name>
    <dbReference type="NCBI Taxonomy" id="186058"/>
    <lineage>
        <taxon>Eukaryota</taxon>
        <taxon>Viridiplantae</taxon>
        <taxon>Streptophyta</taxon>
        <taxon>Embryophyta</taxon>
        <taxon>Tracheophyta</taxon>
        <taxon>Spermatophyta</taxon>
        <taxon>Magnoliopsida</taxon>
        <taxon>eudicotyledons</taxon>
        <taxon>Gunneridae</taxon>
        <taxon>Pentapetalae</taxon>
        <taxon>asterids</taxon>
        <taxon>lamiids</taxon>
        <taxon>Solanales</taxon>
        <taxon>Convolvulaceae</taxon>
        <taxon>Cuscuteae</taxon>
        <taxon>Cuscuta</taxon>
        <taxon>Cuscuta subgen. Cuscuta</taxon>
    </lineage>
</organism>
<protein>
    <submittedName>
        <fullName evidence="3">Uncharacterized protein</fullName>
    </submittedName>
</protein>
<reference evidence="3" key="1">
    <citation type="submission" date="2022-07" db="EMBL/GenBank/DDBJ databases">
        <authorList>
            <person name="Macas J."/>
            <person name="Novak P."/>
            <person name="Neumann P."/>
        </authorList>
    </citation>
    <scope>NUCLEOTIDE SEQUENCE</scope>
</reference>
<accession>A0AAV0EFA9</accession>
<feature type="transmembrane region" description="Helical" evidence="1">
    <location>
        <begin position="139"/>
        <end position="164"/>
    </location>
</feature>
<dbReference type="AlphaFoldDB" id="A0AAV0EFA9"/>
<feature type="transmembrane region" description="Helical" evidence="1">
    <location>
        <begin position="51"/>
        <end position="72"/>
    </location>
</feature>
<evidence type="ECO:0000256" key="1">
    <source>
        <dbReference type="SAM" id="Phobius"/>
    </source>
</evidence>
<feature type="transmembrane region" description="Helical" evidence="1">
    <location>
        <begin position="12"/>
        <end position="31"/>
    </location>
</feature>
<dbReference type="EMBL" id="CAMAPF010000915">
    <property type="protein sequence ID" value="CAH9120750.1"/>
    <property type="molecule type" value="Genomic_DNA"/>
</dbReference>
<evidence type="ECO:0000313" key="2">
    <source>
        <dbReference type="EMBL" id="CAH9100266.1"/>
    </source>
</evidence>
<dbReference type="EMBL" id="CAMAPF010000108">
    <property type="protein sequence ID" value="CAH9100266.1"/>
    <property type="molecule type" value="Genomic_DNA"/>
</dbReference>
<proteinExistence type="predicted"/>
<feature type="transmembrane region" description="Helical" evidence="1">
    <location>
        <begin position="105"/>
        <end position="127"/>
    </location>
</feature>
<keyword evidence="4" id="KW-1185">Reference proteome</keyword>
<name>A0AAV0EFA9_9ASTE</name>